<keyword evidence="6" id="KW-0449">Lipoprotein</keyword>
<evidence type="ECO:0000256" key="2">
    <source>
        <dbReference type="ARBA" id="ARBA00008610"/>
    </source>
</evidence>
<keyword evidence="5" id="KW-0472">Membrane</keyword>
<dbReference type="InterPro" id="IPR028082">
    <property type="entry name" value="Peripla_BP_I"/>
</dbReference>
<keyword evidence="3" id="KW-1003">Cell membrane</keyword>
<feature type="signal peptide" evidence="7">
    <location>
        <begin position="1"/>
        <end position="20"/>
    </location>
</feature>
<proteinExistence type="inferred from homology"/>
<comment type="similarity">
    <text evidence="2">Belongs to the BMP lipoprotein family.</text>
</comment>
<evidence type="ECO:0000256" key="1">
    <source>
        <dbReference type="ARBA" id="ARBA00004193"/>
    </source>
</evidence>
<evidence type="ECO:0000313" key="9">
    <source>
        <dbReference type="EMBL" id="TLP54823.1"/>
    </source>
</evidence>
<dbReference type="InterPro" id="IPR050957">
    <property type="entry name" value="BMP_lipoprotein"/>
</dbReference>
<dbReference type="GO" id="GO:0005886">
    <property type="term" value="C:plasma membrane"/>
    <property type="evidence" value="ECO:0007669"/>
    <property type="project" value="UniProtKB-SubCell"/>
</dbReference>
<dbReference type="InterPro" id="IPR003760">
    <property type="entry name" value="PnrA-like"/>
</dbReference>
<dbReference type="OrthoDB" id="9784230at2"/>
<evidence type="ECO:0000256" key="6">
    <source>
        <dbReference type="ARBA" id="ARBA00023288"/>
    </source>
</evidence>
<protein>
    <submittedName>
        <fullName evidence="9">BMP family ABC transporter substrate-binding protein</fullName>
    </submittedName>
</protein>
<keyword evidence="4 7" id="KW-0732">Signal</keyword>
<organism evidence="9 10">
    <name type="scientific">Microbispora triticiradicis</name>
    <dbReference type="NCBI Taxonomy" id="2200763"/>
    <lineage>
        <taxon>Bacteria</taxon>
        <taxon>Bacillati</taxon>
        <taxon>Actinomycetota</taxon>
        <taxon>Actinomycetes</taxon>
        <taxon>Streptosporangiales</taxon>
        <taxon>Streptosporangiaceae</taxon>
        <taxon>Microbispora</taxon>
    </lineage>
</organism>
<dbReference type="Proteomes" id="UP000309033">
    <property type="component" value="Unassembled WGS sequence"/>
</dbReference>
<dbReference type="Gene3D" id="3.40.50.2300">
    <property type="match status" value="2"/>
</dbReference>
<dbReference type="EMBL" id="VANP01000012">
    <property type="protein sequence ID" value="TLP54823.1"/>
    <property type="molecule type" value="Genomic_DNA"/>
</dbReference>
<dbReference type="SUPFAM" id="SSF53822">
    <property type="entry name" value="Periplasmic binding protein-like I"/>
    <property type="match status" value="1"/>
</dbReference>
<name>A0A5R8YN66_9ACTN</name>
<dbReference type="AlphaFoldDB" id="A0A5R8YN66"/>
<dbReference type="Pfam" id="PF02608">
    <property type="entry name" value="Bmp"/>
    <property type="match status" value="1"/>
</dbReference>
<comment type="caution">
    <text evidence="9">The sequence shown here is derived from an EMBL/GenBank/DDBJ whole genome shotgun (WGS) entry which is preliminary data.</text>
</comment>
<evidence type="ECO:0000256" key="3">
    <source>
        <dbReference type="ARBA" id="ARBA00022475"/>
    </source>
</evidence>
<evidence type="ECO:0000256" key="4">
    <source>
        <dbReference type="ARBA" id="ARBA00022729"/>
    </source>
</evidence>
<comment type="subcellular location">
    <subcellularLocation>
        <location evidence="1">Cell membrane</location>
        <topology evidence="1">Lipid-anchor</topology>
    </subcellularLocation>
</comment>
<dbReference type="CDD" id="cd06354">
    <property type="entry name" value="PBP1_PrnA-like"/>
    <property type="match status" value="1"/>
</dbReference>
<feature type="chain" id="PRO_5039269626" evidence="7">
    <location>
        <begin position="21"/>
        <end position="350"/>
    </location>
</feature>
<evidence type="ECO:0000313" key="10">
    <source>
        <dbReference type="Proteomes" id="UP000309033"/>
    </source>
</evidence>
<dbReference type="PANTHER" id="PTHR34296">
    <property type="entry name" value="TRANSCRIPTIONAL ACTIVATOR PROTEIN MED"/>
    <property type="match status" value="1"/>
</dbReference>
<feature type="domain" description="ABC transporter substrate-binding protein PnrA-like" evidence="8">
    <location>
        <begin position="51"/>
        <end position="346"/>
    </location>
</feature>
<dbReference type="PROSITE" id="PS51257">
    <property type="entry name" value="PROKAR_LIPOPROTEIN"/>
    <property type="match status" value="1"/>
</dbReference>
<gene>
    <name evidence="9" type="ORF">FED44_27125</name>
</gene>
<dbReference type="PANTHER" id="PTHR34296:SF2">
    <property type="entry name" value="ABC TRANSPORTER GUANOSINE-BINDING PROTEIN NUPN"/>
    <property type="match status" value="1"/>
</dbReference>
<reference evidence="9" key="1">
    <citation type="submission" date="2019-05" db="EMBL/GenBank/DDBJ databases">
        <title>Isolation, diversity and antifungal activity of Actinobacteria from wheat.</title>
        <authorList>
            <person name="Yu B."/>
        </authorList>
    </citation>
    <scope>NUCLEOTIDE SEQUENCE [LARGE SCALE GENOMIC DNA]</scope>
    <source>
        <strain evidence="9">NEAU-HEGS1-5</strain>
    </source>
</reference>
<evidence type="ECO:0000256" key="5">
    <source>
        <dbReference type="ARBA" id="ARBA00023136"/>
    </source>
</evidence>
<evidence type="ECO:0000259" key="8">
    <source>
        <dbReference type="Pfam" id="PF02608"/>
    </source>
</evidence>
<keyword evidence="10" id="KW-1185">Reference proteome</keyword>
<accession>A0A5R8YN66</accession>
<sequence>MPRLFAARLLTTCLTLSVVAACGATGGGTTAGPASGESRAGAGKITVGVAYSRGGRGDKSFNDSVGAGVDQAKAKLGVSAKELSPNAAGSDLEEVLRLLAETGHNPVLAVGFFYAQPLAKVAPAFPHTQFVIIDDATVKLPNVTNVTFREEQASYLVGAAAALKSSTGRIGFVGGVQTPPQEKFIAGYTAGARKIKPGIHISSVFLSQPPDFSGFSSPDKAQEAARGMYDDGADIVYHAAGASGLGVFQAAKAAGKWAIGVDVDQRKTVGQGLADVILTSATKQLDVAVLRIIEDAAAGKPVYGLQEFGLKEGGVGYTTTGGELGDAEPRIEELRKQIIAGEITVPVSPS</sequence>
<evidence type="ECO:0000256" key="7">
    <source>
        <dbReference type="SAM" id="SignalP"/>
    </source>
</evidence>